<dbReference type="InterPro" id="IPR029149">
    <property type="entry name" value="Creatin/AminoP/Spt16_N"/>
</dbReference>
<dbReference type="AlphaFoldDB" id="A0A0S6U7D0"/>
<gene>
    <name evidence="3" type="ORF">MTY_0242</name>
</gene>
<dbReference type="Gene3D" id="3.40.350.10">
    <property type="entry name" value="Creatinase/prolidase N-terminal domain"/>
    <property type="match status" value="1"/>
</dbReference>
<evidence type="ECO:0000259" key="1">
    <source>
        <dbReference type="Pfam" id="PF00557"/>
    </source>
</evidence>
<proteinExistence type="predicted"/>
<dbReference type="EMBL" id="DF238840">
    <property type="protein sequence ID" value="GAF24914.1"/>
    <property type="molecule type" value="Genomic_DNA"/>
</dbReference>
<name>A0A0S6U7D0_NEOTH</name>
<sequence>MIALTARYANRIEKARELMIEKDLDLLFVVNRENLIYFTGLTQIECLAVLIPREGEPCAVTLWLDADYVERESGLTTYGYYFPRESLASKVVERIKAYGFKVPRIGFERYFVDFAVYDGLRRAFPEASFTGASDLFYRLRSIKEPTEVELLRRAAAAACRGMEAAIKSVRPGVTELDILAEAEYAMLKAGSGGSSFRPQVVSGERVLLTHPCASNKKIAPGEAVVIHLGATYEGYCAKMCRTVAVGRIPPEQENIYYLLLEAQGRAIAALRPGVTAGTVDAAARQVVEVAGYGDSYLEVVGYGVGLRQSEFYPIVGRGREEVIEAGMVVDLLLPTIYRPGIGGPRVTDVIYVGREKNEILTDYPRELVRV</sequence>
<dbReference type="InterPro" id="IPR036005">
    <property type="entry name" value="Creatinase/aminopeptidase-like"/>
</dbReference>
<organism evidence="3">
    <name type="scientific">Moorella thermoacetica Y72</name>
    <dbReference type="NCBI Taxonomy" id="1325331"/>
    <lineage>
        <taxon>Bacteria</taxon>
        <taxon>Bacillati</taxon>
        <taxon>Bacillota</taxon>
        <taxon>Clostridia</taxon>
        <taxon>Neomoorellales</taxon>
        <taxon>Neomoorellaceae</taxon>
        <taxon>Neomoorella</taxon>
    </lineage>
</organism>
<dbReference type="GO" id="GO:0004177">
    <property type="term" value="F:aminopeptidase activity"/>
    <property type="evidence" value="ECO:0007669"/>
    <property type="project" value="UniProtKB-KW"/>
</dbReference>
<protein>
    <submittedName>
        <fullName evidence="3">Xaa-Pro aminopeptidase</fullName>
    </submittedName>
</protein>
<dbReference type="Pfam" id="PF01321">
    <property type="entry name" value="Creatinase_N"/>
    <property type="match status" value="1"/>
</dbReference>
<dbReference type="Proteomes" id="UP000063718">
    <property type="component" value="Unassembled WGS sequence"/>
</dbReference>
<dbReference type="Gene3D" id="3.90.230.10">
    <property type="entry name" value="Creatinase/methionine aminopeptidase superfamily"/>
    <property type="match status" value="1"/>
</dbReference>
<feature type="domain" description="Peptidase M24" evidence="1">
    <location>
        <begin position="149"/>
        <end position="352"/>
    </location>
</feature>
<keyword evidence="3" id="KW-0031">Aminopeptidase</keyword>
<dbReference type="InterPro" id="IPR000587">
    <property type="entry name" value="Creatinase_N"/>
</dbReference>
<dbReference type="InterPro" id="IPR000994">
    <property type="entry name" value="Pept_M24"/>
</dbReference>
<dbReference type="SUPFAM" id="SSF55920">
    <property type="entry name" value="Creatinase/aminopeptidase"/>
    <property type="match status" value="1"/>
</dbReference>
<reference evidence="3" key="1">
    <citation type="journal article" date="2014" name="Gene">
        <title>Genome-guided analysis of transformation efficiency and carbon dioxide assimilation by Moorella thermoacetica Y72.</title>
        <authorList>
            <person name="Tsukahara K."/>
            <person name="Kita A."/>
            <person name="Nakashimada Y."/>
            <person name="Hoshino T."/>
            <person name="Murakami K."/>
        </authorList>
    </citation>
    <scope>NUCLEOTIDE SEQUENCE [LARGE SCALE GENOMIC DNA]</scope>
    <source>
        <strain evidence="3">Y72</strain>
    </source>
</reference>
<feature type="domain" description="Creatinase N-terminal" evidence="2">
    <location>
        <begin position="11"/>
        <end position="142"/>
    </location>
</feature>
<evidence type="ECO:0000313" key="3">
    <source>
        <dbReference type="EMBL" id="GAF24914.1"/>
    </source>
</evidence>
<evidence type="ECO:0000259" key="2">
    <source>
        <dbReference type="Pfam" id="PF01321"/>
    </source>
</evidence>
<dbReference type="Pfam" id="PF00557">
    <property type="entry name" value="Peptidase_M24"/>
    <property type="match status" value="1"/>
</dbReference>
<dbReference type="PANTHER" id="PTHR46112">
    <property type="entry name" value="AMINOPEPTIDASE"/>
    <property type="match status" value="1"/>
</dbReference>
<dbReference type="PANTHER" id="PTHR46112:SF2">
    <property type="entry name" value="XAA-PRO AMINOPEPTIDASE P-RELATED"/>
    <property type="match status" value="1"/>
</dbReference>
<dbReference type="SUPFAM" id="SSF53092">
    <property type="entry name" value="Creatinase/prolidase N-terminal domain"/>
    <property type="match status" value="1"/>
</dbReference>
<keyword evidence="3" id="KW-0645">Protease</keyword>
<dbReference type="InterPro" id="IPR050659">
    <property type="entry name" value="Peptidase_M24B"/>
</dbReference>
<keyword evidence="3" id="KW-0378">Hydrolase</keyword>
<accession>A0A0S6U7D0</accession>